<reference evidence="2 3" key="1">
    <citation type="submission" date="2016-11" db="EMBL/GenBank/DDBJ databases">
        <authorList>
            <person name="Jaros S."/>
            <person name="Januszkiewicz K."/>
            <person name="Wedrychowicz H."/>
        </authorList>
    </citation>
    <scope>NUCLEOTIDE SEQUENCE [LARGE SCALE GENOMIC DNA]</scope>
    <source>
        <strain evidence="2 3">GAS138</strain>
    </source>
</reference>
<evidence type="ECO:0000313" key="2">
    <source>
        <dbReference type="EMBL" id="SHH13048.1"/>
    </source>
</evidence>
<organism evidence="2 3">
    <name type="scientific">Bradyrhizobium erythrophlei</name>
    <dbReference type="NCBI Taxonomy" id="1437360"/>
    <lineage>
        <taxon>Bacteria</taxon>
        <taxon>Pseudomonadati</taxon>
        <taxon>Pseudomonadota</taxon>
        <taxon>Alphaproteobacteria</taxon>
        <taxon>Hyphomicrobiales</taxon>
        <taxon>Nitrobacteraceae</taxon>
        <taxon>Bradyrhizobium</taxon>
    </lineage>
</organism>
<dbReference type="Proteomes" id="UP000189796">
    <property type="component" value="Chromosome I"/>
</dbReference>
<accession>A0A1M5QGK0</accession>
<protein>
    <submittedName>
        <fullName evidence="2">Uncharacterized protein</fullName>
    </submittedName>
</protein>
<sequence>MNDHGLGTPVPRMALRVAIAPVAAKLPAAPTRIPFTSIKSPSFLRRNWSPAFKEWSTRSIRDAFYASPVFPRLLNAEAIKQTVVRGVQDGLLAYVGKSRDGRFVPFHFERSIDPSEVEISDETFIITREDALAYRDGQAKPVISEPPVIEGGHPPASPSSTEPASPTTSATESPAKSKPATGGLRALRWSGEVPSQKWMNFYTRVLSKFATGTGLRLTVRVEIAPEGGVSGQKVEETRSALRELGLNDMLDKDL</sequence>
<gene>
    <name evidence="2" type="ORF">SAMN05443248_3795</name>
</gene>
<feature type="compositionally biased region" description="Low complexity" evidence="1">
    <location>
        <begin position="158"/>
        <end position="174"/>
    </location>
</feature>
<feature type="region of interest" description="Disordered" evidence="1">
    <location>
        <begin position="143"/>
        <end position="186"/>
    </location>
</feature>
<dbReference type="RefSeq" id="WP_154072329.1">
    <property type="nucleotide sequence ID" value="NZ_LT670817.1"/>
</dbReference>
<name>A0A1M5QGK0_9BRAD</name>
<dbReference type="EMBL" id="LT670817">
    <property type="protein sequence ID" value="SHH13048.1"/>
    <property type="molecule type" value="Genomic_DNA"/>
</dbReference>
<dbReference type="AlphaFoldDB" id="A0A1M5QGK0"/>
<evidence type="ECO:0000256" key="1">
    <source>
        <dbReference type="SAM" id="MobiDB-lite"/>
    </source>
</evidence>
<evidence type="ECO:0000313" key="3">
    <source>
        <dbReference type="Proteomes" id="UP000189796"/>
    </source>
</evidence>
<proteinExistence type="predicted"/>
<dbReference type="OrthoDB" id="9757917at2"/>